<gene>
    <name evidence="3" type="ORF">P4O66_006856</name>
</gene>
<dbReference type="GO" id="GO:0003676">
    <property type="term" value="F:nucleic acid binding"/>
    <property type="evidence" value="ECO:0007669"/>
    <property type="project" value="InterPro"/>
</dbReference>
<proteinExistence type="predicted"/>
<dbReference type="Pfam" id="PF13358">
    <property type="entry name" value="DDE_3"/>
    <property type="match status" value="1"/>
</dbReference>
<dbReference type="Proteomes" id="UP001239994">
    <property type="component" value="Unassembled WGS sequence"/>
</dbReference>
<protein>
    <recommendedName>
        <fullName evidence="2">Tc1-like transposase DDE domain-containing protein</fullName>
    </recommendedName>
</protein>
<sequence length="474" mass="52544">MASDLCGDSIQDERISRKALGPCGTKPRRVQELSSRSNSEDGGSLARIGKVTPKTSKMAGIPFQHSLSEYAERQQACCVFLMDTSWPSATGDSDFHSQTSLKHDPSKSTYPLGGGWGWGRQSVSFSFSLFIVYSLIPCLTLFLRVVRAVQPKAETTTLPVTIPARHYPGCTGLPIVSLTIVPKGWTAQRGHGGWLLLALRVLCGESRPSSSVVWSSTSDLLGRGRPGGGNQAALPLDTAPSVSTLPSPLIGIYWYFKCFVFKCTAVMVLQKNIGLWVVKLDNDPKHKAKKTKAWFKREKIKVLRWPSQSPDLNPIEHLWKEFKRKVHKRCPKNLDNLKKICMEEWVKITPETCAGLIRTGWDDQVPFSSCAPDCTQHDRSLKHQPLFGRRKCEGTTVMATACKPLAEQQTYSRRARAPRFVRDCGLPSLPSAETLRRSHPNPPPPMVEPARPQQMFLDGCFASVLSPDAGRGFD</sequence>
<dbReference type="InterPro" id="IPR036397">
    <property type="entry name" value="RNaseH_sf"/>
</dbReference>
<reference evidence="3" key="1">
    <citation type="submission" date="2023-03" db="EMBL/GenBank/DDBJ databases">
        <title>Electrophorus voltai genome.</title>
        <authorList>
            <person name="Bian C."/>
        </authorList>
    </citation>
    <scope>NUCLEOTIDE SEQUENCE</scope>
    <source>
        <strain evidence="3">CB-2022</strain>
        <tissue evidence="3">Muscle</tissue>
    </source>
</reference>
<accession>A0AAD8ZFP5</accession>
<dbReference type="AlphaFoldDB" id="A0AAD8ZFP5"/>
<dbReference type="EMBL" id="JAROKS010000012">
    <property type="protein sequence ID" value="KAK1798567.1"/>
    <property type="molecule type" value="Genomic_DNA"/>
</dbReference>
<evidence type="ECO:0000313" key="3">
    <source>
        <dbReference type="EMBL" id="KAK1798567.1"/>
    </source>
</evidence>
<evidence type="ECO:0000259" key="2">
    <source>
        <dbReference type="Pfam" id="PF13358"/>
    </source>
</evidence>
<feature type="compositionally biased region" description="Polar residues" evidence="1">
    <location>
        <begin position="32"/>
        <end position="41"/>
    </location>
</feature>
<comment type="caution">
    <text evidence="3">The sequence shown here is derived from an EMBL/GenBank/DDBJ whole genome shotgun (WGS) entry which is preliminary data.</text>
</comment>
<keyword evidence="4" id="KW-1185">Reference proteome</keyword>
<feature type="domain" description="Tc1-like transposase DDE" evidence="2">
    <location>
        <begin position="275"/>
        <end position="338"/>
    </location>
</feature>
<dbReference type="InterPro" id="IPR038717">
    <property type="entry name" value="Tc1-like_DDE_dom"/>
</dbReference>
<evidence type="ECO:0000256" key="1">
    <source>
        <dbReference type="SAM" id="MobiDB-lite"/>
    </source>
</evidence>
<name>A0AAD8ZFP5_9TELE</name>
<dbReference type="Gene3D" id="3.30.420.10">
    <property type="entry name" value="Ribonuclease H-like superfamily/Ribonuclease H"/>
    <property type="match status" value="1"/>
</dbReference>
<feature type="region of interest" description="Disordered" evidence="1">
    <location>
        <begin position="16"/>
        <end position="49"/>
    </location>
</feature>
<organism evidence="3 4">
    <name type="scientific">Electrophorus voltai</name>
    <dbReference type="NCBI Taxonomy" id="2609070"/>
    <lineage>
        <taxon>Eukaryota</taxon>
        <taxon>Metazoa</taxon>
        <taxon>Chordata</taxon>
        <taxon>Craniata</taxon>
        <taxon>Vertebrata</taxon>
        <taxon>Euteleostomi</taxon>
        <taxon>Actinopterygii</taxon>
        <taxon>Neopterygii</taxon>
        <taxon>Teleostei</taxon>
        <taxon>Ostariophysi</taxon>
        <taxon>Gymnotiformes</taxon>
        <taxon>Gymnotoidei</taxon>
        <taxon>Gymnotidae</taxon>
        <taxon>Electrophorus</taxon>
    </lineage>
</organism>
<evidence type="ECO:0000313" key="4">
    <source>
        <dbReference type="Proteomes" id="UP001239994"/>
    </source>
</evidence>